<dbReference type="Pfam" id="PF14520">
    <property type="entry name" value="HHH_5"/>
    <property type="match status" value="1"/>
</dbReference>
<gene>
    <name evidence="6" type="ordered locus">Oter_4627</name>
</gene>
<dbReference type="CDD" id="cd18809">
    <property type="entry name" value="SF1_C_RecD"/>
    <property type="match status" value="1"/>
</dbReference>
<dbReference type="GO" id="GO:0017116">
    <property type="term" value="F:single-stranded DNA helicase activity"/>
    <property type="evidence" value="ECO:0007669"/>
    <property type="project" value="TreeGrafter"/>
</dbReference>
<keyword evidence="7" id="KW-1185">Reference proteome</keyword>
<feature type="compositionally biased region" description="Polar residues" evidence="3">
    <location>
        <begin position="375"/>
        <end position="389"/>
    </location>
</feature>
<organism evidence="6 7">
    <name type="scientific">Opitutus terrae (strain DSM 11246 / JCM 15787 / PB90-1)</name>
    <dbReference type="NCBI Taxonomy" id="452637"/>
    <lineage>
        <taxon>Bacteria</taxon>
        <taxon>Pseudomonadati</taxon>
        <taxon>Verrucomicrobiota</taxon>
        <taxon>Opitutia</taxon>
        <taxon>Opitutales</taxon>
        <taxon>Opitutaceae</taxon>
        <taxon>Opitutus</taxon>
    </lineage>
</organism>
<dbReference type="InterPro" id="IPR027417">
    <property type="entry name" value="P-loop_NTPase"/>
</dbReference>
<dbReference type="InterPro" id="IPR003583">
    <property type="entry name" value="Hlx-hairpin-Hlx_DNA-bd_motif"/>
</dbReference>
<dbReference type="HOGENOM" id="CLU_007524_0_3_0"/>
<dbReference type="InterPro" id="IPR006345">
    <property type="entry name" value="RecD2"/>
</dbReference>
<dbReference type="Gene3D" id="1.10.10.2220">
    <property type="match status" value="1"/>
</dbReference>
<dbReference type="Gene3D" id="2.30.30.940">
    <property type="match status" value="1"/>
</dbReference>
<evidence type="ECO:0000313" key="7">
    <source>
        <dbReference type="Proteomes" id="UP000007013"/>
    </source>
</evidence>
<feature type="domain" description="Helix-hairpin-helix DNA-binding motif class 1" evidence="4">
    <location>
        <begin position="177"/>
        <end position="196"/>
    </location>
</feature>
<evidence type="ECO:0000256" key="1">
    <source>
        <dbReference type="ARBA" id="ARBA00022741"/>
    </source>
</evidence>
<dbReference type="HAMAP" id="MF_01488">
    <property type="entry name" value="RecD2"/>
    <property type="match status" value="1"/>
</dbReference>
<dbReference type="InterPro" id="IPR055446">
    <property type="entry name" value="RecD2_N_OB"/>
</dbReference>
<dbReference type="AlphaFoldDB" id="B2A0E3"/>
<dbReference type="SMART" id="SM00278">
    <property type="entry name" value="HhH1"/>
    <property type="match status" value="3"/>
</dbReference>
<keyword evidence="6" id="KW-0378">Hydrolase</keyword>
<dbReference type="Gene3D" id="1.10.150.20">
    <property type="entry name" value="5' to 3' exonuclease, C-terminal subdomain"/>
    <property type="match status" value="1"/>
</dbReference>
<evidence type="ECO:0000259" key="5">
    <source>
        <dbReference type="SMART" id="SM00382"/>
    </source>
</evidence>
<dbReference type="Gene3D" id="3.40.50.300">
    <property type="entry name" value="P-loop containing nucleotide triphosphate hydrolases"/>
    <property type="match status" value="2"/>
</dbReference>
<dbReference type="InterPro" id="IPR027785">
    <property type="entry name" value="UvrD-like_helicase_C"/>
</dbReference>
<dbReference type="InterPro" id="IPR050534">
    <property type="entry name" value="Coronavir_polyprotein_1ab"/>
</dbReference>
<dbReference type="GO" id="GO:0006281">
    <property type="term" value="P:DNA repair"/>
    <property type="evidence" value="ECO:0007669"/>
    <property type="project" value="InterPro"/>
</dbReference>
<dbReference type="SUPFAM" id="SSF47781">
    <property type="entry name" value="RuvA domain 2-like"/>
    <property type="match status" value="1"/>
</dbReference>
<dbReference type="GO" id="GO:0003677">
    <property type="term" value="F:DNA binding"/>
    <property type="evidence" value="ECO:0007669"/>
    <property type="project" value="InterPro"/>
</dbReference>
<dbReference type="GO" id="GO:0006310">
    <property type="term" value="P:DNA recombination"/>
    <property type="evidence" value="ECO:0007669"/>
    <property type="project" value="InterPro"/>
</dbReference>
<reference evidence="6 7" key="1">
    <citation type="journal article" date="2011" name="J. Bacteriol.">
        <title>Genome sequence of the verrucomicrobium Opitutus terrae PB90-1, an abundant inhabitant of rice paddy soil ecosystems.</title>
        <authorList>
            <person name="van Passel M.W."/>
            <person name="Kant R."/>
            <person name="Palva A."/>
            <person name="Copeland A."/>
            <person name="Lucas S."/>
            <person name="Lapidus A."/>
            <person name="Glavina del Rio T."/>
            <person name="Pitluck S."/>
            <person name="Goltsman E."/>
            <person name="Clum A."/>
            <person name="Sun H."/>
            <person name="Schmutz J."/>
            <person name="Larimer F.W."/>
            <person name="Land M.L."/>
            <person name="Hauser L."/>
            <person name="Kyrpides N."/>
            <person name="Mikhailova N."/>
            <person name="Richardson P.P."/>
            <person name="Janssen P.H."/>
            <person name="de Vos W.M."/>
            <person name="Smidt H."/>
        </authorList>
    </citation>
    <scope>NUCLEOTIDE SEQUENCE [LARGE SCALE GENOMIC DNA]</scope>
    <source>
        <strain evidence="7">DSM 11246 / JCM 15787 / PB90-1</strain>
    </source>
</reference>
<dbReference type="Pfam" id="PF13538">
    <property type="entry name" value="UvrD_C_2"/>
    <property type="match status" value="1"/>
</dbReference>
<feature type="domain" description="Helix-hairpin-helix DNA-binding motif class 1" evidence="4">
    <location>
        <begin position="241"/>
        <end position="260"/>
    </location>
</feature>
<dbReference type="GO" id="GO:0005524">
    <property type="term" value="F:ATP binding"/>
    <property type="evidence" value="ECO:0007669"/>
    <property type="project" value="UniProtKB-KW"/>
</dbReference>
<dbReference type="InterPro" id="IPR029493">
    <property type="entry name" value="RecD2-like_HHH"/>
</dbReference>
<dbReference type="PANTHER" id="PTHR43788">
    <property type="entry name" value="DNA2/NAM7 HELICASE FAMILY MEMBER"/>
    <property type="match status" value="1"/>
</dbReference>
<evidence type="ECO:0000256" key="3">
    <source>
        <dbReference type="SAM" id="MobiDB-lite"/>
    </source>
</evidence>
<keyword evidence="2" id="KW-0067">ATP-binding</keyword>
<dbReference type="Proteomes" id="UP000007013">
    <property type="component" value="Chromosome"/>
</dbReference>
<dbReference type="InterPro" id="IPR010994">
    <property type="entry name" value="RuvA_2-like"/>
</dbReference>
<dbReference type="EMBL" id="CP001032">
    <property type="protein sequence ID" value="ACB77897.1"/>
    <property type="molecule type" value="Genomic_DNA"/>
</dbReference>
<feature type="domain" description="AAA+ ATPase" evidence="5">
    <location>
        <begin position="457"/>
        <end position="626"/>
    </location>
</feature>
<evidence type="ECO:0000313" key="6">
    <source>
        <dbReference type="EMBL" id="ACB77897.1"/>
    </source>
</evidence>
<dbReference type="eggNOG" id="COG0507">
    <property type="taxonomic scope" value="Bacteria"/>
</dbReference>
<proteinExistence type="inferred from homology"/>
<dbReference type="InterPro" id="IPR003593">
    <property type="entry name" value="AAA+_ATPase"/>
</dbReference>
<dbReference type="SUPFAM" id="SSF52540">
    <property type="entry name" value="P-loop containing nucleoside triphosphate hydrolases"/>
    <property type="match status" value="1"/>
</dbReference>
<dbReference type="Pfam" id="PF23139">
    <property type="entry name" value="OB_YrrC"/>
    <property type="match status" value="1"/>
</dbReference>
<name>B2A0E3_OPITP</name>
<evidence type="ECO:0000256" key="2">
    <source>
        <dbReference type="ARBA" id="ARBA00022840"/>
    </source>
</evidence>
<keyword evidence="1" id="KW-0547">Nucleotide-binding</keyword>
<dbReference type="SMART" id="SM00382">
    <property type="entry name" value="AAA"/>
    <property type="match status" value="1"/>
</dbReference>
<dbReference type="GO" id="GO:0008854">
    <property type="term" value="F:exodeoxyribonuclease V activity"/>
    <property type="evidence" value="ECO:0007669"/>
    <property type="project" value="UniProtKB-EC"/>
</dbReference>
<keyword evidence="6" id="KW-0347">Helicase</keyword>
<dbReference type="Pfam" id="PF13245">
    <property type="entry name" value="AAA_19"/>
    <property type="match status" value="1"/>
</dbReference>
<dbReference type="KEGG" id="ote:Oter_4627"/>
<feature type="compositionally biased region" description="Low complexity" evidence="3">
    <location>
        <begin position="355"/>
        <end position="370"/>
    </location>
</feature>
<dbReference type="CDD" id="cd17933">
    <property type="entry name" value="DEXSc_RecD-like"/>
    <property type="match status" value="1"/>
</dbReference>
<dbReference type="Pfam" id="PF18335">
    <property type="entry name" value="SH3_13"/>
    <property type="match status" value="1"/>
</dbReference>
<dbReference type="PANTHER" id="PTHR43788:SF6">
    <property type="entry name" value="DNA HELICASE B"/>
    <property type="match status" value="1"/>
</dbReference>
<dbReference type="Pfam" id="PF14490">
    <property type="entry name" value="HHH_RecD2"/>
    <property type="match status" value="1"/>
</dbReference>
<evidence type="ECO:0000259" key="4">
    <source>
        <dbReference type="SMART" id="SM00278"/>
    </source>
</evidence>
<dbReference type="STRING" id="452637.Oter_4627"/>
<feature type="domain" description="Helix-hairpin-helix DNA-binding motif class 1" evidence="4">
    <location>
        <begin position="149"/>
        <end position="163"/>
    </location>
</feature>
<feature type="region of interest" description="Disordered" evidence="3">
    <location>
        <begin position="329"/>
        <end position="389"/>
    </location>
</feature>
<accession>B2A0E3</accession>
<sequence>MGVPPMSSYRGHFSPFRSRARRPCHRLRPRSALPFGVAPGIPSLSAVASSPAATLTGVVERIIFLNEENHYTIAEFRPDADKKSVPKERPEPVTIVGPLPGVECGETLHLTGEWTRHAQHGAQFKVLGFKSELPSSVYGIRKYLGSGLVPGIGKVYANKIVDAFGTDTFRILSEESGRLRDVDGIGRKRATAIKAAWDAKRTERELYIFLQTYGVTPGQCVKIAKHFGPSAKNILTQEPYRAAREIDGIGFKTADRIAINLGFANDAAPRLDAGLIFALETLQEEGHTAFGESDLCDYAANLLETDSRLICARIDALVEAKQLVRHGGSGVAGVVDPGHGDVTPSSRPARRDEGVAAPSASGRVSVAAVADRGPGSTSPATPNRTSGSQLSALSSRLIQLPHNDRAEQKIAEVVQRLTRVASGLPPIKTDAAVTWAEQKAGFTFHELQRRAVRAALTSKFSILTGGPGTGKTTILRALVEILKAKKVRVHLAAPTGRAAQRLAETTGGYASTIHRLLKWDPAAGGFIANESTPLSTDFLIVDEASMLDTRLASALLQAVPARAHLLLVGDIDQLPSVGAGNVLKDLIVVAEGSAPHPQLSTLNSQPAALRAAIPVTRLSVVYRQKDHSGIVSTAHAINSGDASLPPAFGEIADVPPWSDLAFITAADAEDCLRKVIQLCTEFVPQKLHWPNPIADVQVLAPMHKGVAGVANLNVQLQAALNPHARGLRAATGEYRPADKVIQLRNNYDKNLFNGDIGSVVSVDAEHGTMVAEFDGEQHTFERGDFSDLALAYTISIHKSQGSEYPVVVIPLLKGHFMMLQRNLIYTAITRGRKKVYLVGEPAAYAMAVRNSESKQRLTHLREKIVVSSSRA</sequence>
<protein>
    <submittedName>
        <fullName evidence="6">Helicase, RecD/TraA family</fullName>
        <ecNumber evidence="6">3.1.11.5</ecNumber>
    </submittedName>
</protein>
<dbReference type="GO" id="GO:0043139">
    <property type="term" value="F:5'-3' DNA helicase activity"/>
    <property type="evidence" value="ECO:0007669"/>
    <property type="project" value="InterPro"/>
</dbReference>
<dbReference type="EC" id="3.1.11.5" evidence="6"/>
<dbReference type="InterPro" id="IPR041451">
    <property type="entry name" value="RecD2_SH13"/>
</dbReference>
<dbReference type="GO" id="GO:0009338">
    <property type="term" value="C:exodeoxyribonuclease V complex"/>
    <property type="evidence" value="ECO:0007669"/>
    <property type="project" value="TreeGrafter"/>
</dbReference>